<name>A0A7G8BGB5_9BACT</name>
<reference evidence="3 4" key="1">
    <citation type="submission" date="2020-08" db="EMBL/GenBank/DDBJ databases">
        <title>Edaphobacter telluris sp. nov. and Acidobacterium dinghuensis sp. nov., two acidobacteria isolated from forest soil.</title>
        <authorList>
            <person name="Fu J."/>
            <person name="Qiu L."/>
        </authorList>
    </citation>
    <scope>NUCLEOTIDE SEQUENCE [LARGE SCALE GENOMIC DNA]</scope>
    <source>
        <strain evidence="3">4Y35</strain>
    </source>
</reference>
<dbReference type="GO" id="GO:0009307">
    <property type="term" value="P:DNA restriction-modification system"/>
    <property type="evidence" value="ECO:0007669"/>
    <property type="project" value="UniProtKB-KW"/>
</dbReference>
<evidence type="ECO:0000256" key="1">
    <source>
        <dbReference type="ARBA" id="ARBA00022747"/>
    </source>
</evidence>
<protein>
    <recommendedName>
        <fullName evidence="5">Type I restriction modification DNA specificity domain-containing protein</fullName>
    </recommendedName>
</protein>
<gene>
    <name evidence="3" type="ORF">H7849_21335</name>
</gene>
<dbReference type="Gene3D" id="3.90.220.20">
    <property type="entry name" value="DNA methylase specificity domains"/>
    <property type="match status" value="2"/>
</dbReference>
<evidence type="ECO:0000313" key="3">
    <source>
        <dbReference type="EMBL" id="QNI31585.1"/>
    </source>
</evidence>
<keyword evidence="4" id="KW-1185">Reference proteome</keyword>
<evidence type="ECO:0000313" key="4">
    <source>
        <dbReference type="Proteomes" id="UP000515312"/>
    </source>
</evidence>
<dbReference type="PANTHER" id="PTHR43140:SF1">
    <property type="entry name" value="TYPE I RESTRICTION ENZYME ECOKI SPECIFICITY SUBUNIT"/>
    <property type="match status" value="1"/>
</dbReference>
<dbReference type="InterPro" id="IPR044946">
    <property type="entry name" value="Restrct_endonuc_typeI_TRD_sf"/>
</dbReference>
<dbReference type="InterPro" id="IPR051212">
    <property type="entry name" value="Type-I_RE_S_subunit"/>
</dbReference>
<dbReference type="Proteomes" id="UP000515312">
    <property type="component" value="Chromosome"/>
</dbReference>
<dbReference type="KEGG" id="adin:H7849_21335"/>
<organism evidence="3 4">
    <name type="scientific">Alloacidobacterium dinghuense</name>
    <dbReference type="NCBI Taxonomy" id="2763107"/>
    <lineage>
        <taxon>Bacteria</taxon>
        <taxon>Pseudomonadati</taxon>
        <taxon>Acidobacteriota</taxon>
        <taxon>Terriglobia</taxon>
        <taxon>Terriglobales</taxon>
        <taxon>Acidobacteriaceae</taxon>
        <taxon>Alloacidobacterium</taxon>
    </lineage>
</organism>
<dbReference type="AlphaFoldDB" id="A0A7G8BGB5"/>
<evidence type="ECO:0000256" key="2">
    <source>
        <dbReference type="ARBA" id="ARBA00023125"/>
    </source>
</evidence>
<sequence>MAHIRSLPIALPPLEEQRRIVEQVERRISMIDSASENVIHKSIHAEKLRSGILDSAFAGRLTTQDPADEPASALLKRIRQEGSKAKARGIQRELVYASEGVEVS</sequence>
<dbReference type="PANTHER" id="PTHR43140">
    <property type="entry name" value="TYPE-1 RESTRICTION ENZYME ECOKI SPECIFICITY PROTEIN"/>
    <property type="match status" value="1"/>
</dbReference>
<keyword evidence="2" id="KW-0238">DNA-binding</keyword>
<dbReference type="GO" id="GO:0003677">
    <property type="term" value="F:DNA binding"/>
    <property type="evidence" value="ECO:0007669"/>
    <property type="project" value="UniProtKB-KW"/>
</dbReference>
<proteinExistence type="predicted"/>
<dbReference type="SUPFAM" id="SSF116734">
    <property type="entry name" value="DNA methylase specificity domain"/>
    <property type="match status" value="1"/>
</dbReference>
<evidence type="ECO:0008006" key="5">
    <source>
        <dbReference type="Google" id="ProtNLM"/>
    </source>
</evidence>
<accession>A0A7G8BGB5</accession>
<dbReference type="EMBL" id="CP060394">
    <property type="protein sequence ID" value="QNI31585.1"/>
    <property type="molecule type" value="Genomic_DNA"/>
</dbReference>
<keyword evidence="1" id="KW-0680">Restriction system</keyword>